<evidence type="ECO:0000256" key="2">
    <source>
        <dbReference type="PROSITE-ProRule" id="PRU00708"/>
    </source>
</evidence>
<organism evidence="3 4">
    <name type="scientific">Dioscorea cayennensis subsp. rotundata</name>
    <name type="common">White Guinea yam</name>
    <name type="synonym">Dioscorea rotundata</name>
    <dbReference type="NCBI Taxonomy" id="55577"/>
    <lineage>
        <taxon>Eukaryota</taxon>
        <taxon>Viridiplantae</taxon>
        <taxon>Streptophyta</taxon>
        <taxon>Embryophyta</taxon>
        <taxon>Tracheophyta</taxon>
        <taxon>Spermatophyta</taxon>
        <taxon>Magnoliopsida</taxon>
        <taxon>Liliopsida</taxon>
        <taxon>Dioscoreales</taxon>
        <taxon>Dioscoreaceae</taxon>
        <taxon>Dioscorea</taxon>
    </lineage>
</organism>
<dbReference type="PANTHER" id="PTHR47926">
    <property type="entry name" value="PENTATRICOPEPTIDE REPEAT-CONTAINING PROTEIN"/>
    <property type="match status" value="1"/>
</dbReference>
<dbReference type="Pfam" id="PF13041">
    <property type="entry name" value="PPR_2"/>
    <property type="match status" value="3"/>
</dbReference>
<keyword evidence="3" id="KW-1185">Reference proteome</keyword>
<dbReference type="FunFam" id="1.25.40.10:FF:000309">
    <property type="entry name" value="Pentatricopeptide repeat-containing protein, chloroplastic"/>
    <property type="match status" value="1"/>
</dbReference>
<dbReference type="InterPro" id="IPR011990">
    <property type="entry name" value="TPR-like_helical_dom_sf"/>
</dbReference>
<dbReference type="Gene3D" id="1.25.40.10">
    <property type="entry name" value="Tetratricopeptide repeat domain"/>
    <property type="match status" value="5"/>
</dbReference>
<dbReference type="InterPro" id="IPR046848">
    <property type="entry name" value="E_motif"/>
</dbReference>
<dbReference type="InterPro" id="IPR046960">
    <property type="entry name" value="PPR_At4g14850-like_plant"/>
</dbReference>
<keyword evidence="1" id="KW-0677">Repeat</keyword>
<evidence type="ECO:0000313" key="3">
    <source>
        <dbReference type="Proteomes" id="UP001515500"/>
    </source>
</evidence>
<dbReference type="FunFam" id="1.25.40.10:FF:000090">
    <property type="entry name" value="Pentatricopeptide repeat-containing protein, chloroplastic"/>
    <property type="match status" value="1"/>
</dbReference>
<dbReference type="InterPro" id="IPR002885">
    <property type="entry name" value="PPR_rpt"/>
</dbReference>
<dbReference type="NCBIfam" id="TIGR00756">
    <property type="entry name" value="PPR"/>
    <property type="match status" value="4"/>
</dbReference>
<evidence type="ECO:0000256" key="1">
    <source>
        <dbReference type="ARBA" id="ARBA00022737"/>
    </source>
</evidence>
<feature type="repeat" description="PPR" evidence="2">
    <location>
        <begin position="393"/>
        <end position="427"/>
    </location>
</feature>
<protein>
    <submittedName>
        <fullName evidence="4">Pentatricopeptide repeat-containing protein At3g12770-like</fullName>
    </submittedName>
</protein>
<dbReference type="PANTHER" id="PTHR47926:SF396">
    <property type="entry name" value="PENTATRICOPEPTIDE REPEAT-CONTAINING PROTEIN"/>
    <property type="match status" value="1"/>
</dbReference>
<feature type="repeat" description="PPR" evidence="2">
    <location>
        <begin position="190"/>
        <end position="220"/>
    </location>
</feature>
<gene>
    <name evidence="4" type="primary">LOC120271936</name>
</gene>
<dbReference type="AlphaFoldDB" id="A0AB40C446"/>
<feature type="repeat" description="PPR" evidence="2">
    <location>
        <begin position="292"/>
        <end position="326"/>
    </location>
</feature>
<dbReference type="PROSITE" id="PS51375">
    <property type="entry name" value="PPR"/>
    <property type="match status" value="5"/>
</dbReference>
<feature type="repeat" description="PPR" evidence="2">
    <location>
        <begin position="428"/>
        <end position="462"/>
    </location>
</feature>
<accession>A0AB40C446</accession>
<dbReference type="Proteomes" id="UP001515500">
    <property type="component" value="Chromosome 11"/>
</dbReference>
<reference evidence="4" key="1">
    <citation type="submission" date="2025-08" db="UniProtKB">
        <authorList>
            <consortium name="RefSeq"/>
        </authorList>
    </citation>
    <scope>IDENTIFICATION</scope>
</reference>
<dbReference type="FunFam" id="1.25.40.10:FF:000682">
    <property type="entry name" value="Pentatricopeptide repeat-containing protein At3g16610"/>
    <property type="match status" value="1"/>
</dbReference>
<sequence>MAALTSTPRHLRTLALNHLSTNETTIIHHISSTLDACSQPHHLLQAQALLLSSGLLSSHSLAAKFILSASSIGHLHHAHNLFDQIPQPNVFLYNTLIKSHSHHGSFSTILHLYAQMLWRGITPDGFTFPAVLKACGALRDVRTGLSIHCHLLRLGFESDVFILNGLIAMYAKSGAIAVACKLFDHLPERNVVSWTSVISGCAQNGLPLHALRLFRDMRCSSDVKPDFVSLVSVLKAYTDVEDLVHGSSVHGLVIKGGFEDEPDLLITLTAMYAKCGCVLVAKSLFDCVLEPDVILWNAMISGYVKNGCCHEAVGLFRSMIASNVKPDSITIRSAISACAQVGSLDFGKWMGEYTAKSEYSKDVFVNTALIDMYSKCGSLARAHQAFDRIPCKDVVVWSALIIGYGWHGRAHEAIEVFTRMRDAGVRPNDVTFIGLLSACNHAGLVAEGLKYFYLMREFGIEARHQHYACVVDLVARAGGVEEAYELIKSMPMEPAVTVWGALLNACNIYGNVELGEIVADRIFAVDPKNAGHYVQLSNIYASAGMWSNAAKVRVIMKEKGVTKDVACSLI</sequence>
<proteinExistence type="predicted"/>
<dbReference type="RefSeq" id="XP_039134554.1">
    <property type="nucleotide sequence ID" value="XM_039278620.1"/>
</dbReference>
<dbReference type="GO" id="GO:0009451">
    <property type="term" value="P:RNA modification"/>
    <property type="evidence" value="ECO:0007669"/>
    <property type="project" value="InterPro"/>
</dbReference>
<evidence type="ECO:0000313" key="4">
    <source>
        <dbReference type="RefSeq" id="XP_039134554.1"/>
    </source>
</evidence>
<dbReference type="Pfam" id="PF20431">
    <property type="entry name" value="E_motif"/>
    <property type="match status" value="1"/>
</dbReference>
<feature type="repeat" description="PPR" evidence="2">
    <location>
        <begin position="89"/>
        <end position="123"/>
    </location>
</feature>
<dbReference type="GeneID" id="120271936"/>
<name>A0AB40C446_DIOCR</name>
<dbReference type="Pfam" id="PF01535">
    <property type="entry name" value="PPR"/>
    <property type="match status" value="1"/>
</dbReference>
<dbReference type="GO" id="GO:0003723">
    <property type="term" value="F:RNA binding"/>
    <property type="evidence" value="ECO:0007669"/>
    <property type="project" value="InterPro"/>
</dbReference>